<evidence type="ECO:0000256" key="1">
    <source>
        <dbReference type="SAM" id="SignalP"/>
    </source>
</evidence>
<evidence type="ECO:0000313" key="2">
    <source>
        <dbReference type="EMBL" id="GGA21481.1"/>
    </source>
</evidence>
<feature type="chain" id="PRO_5045708950" description="Copper amine oxidase" evidence="1">
    <location>
        <begin position="24"/>
        <end position="185"/>
    </location>
</feature>
<accession>A0ABQ1FMY7</accession>
<evidence type="ECO:0008006" key="4">
    <source>
        <dbReference type="Google" id="ProtNLM"/>
    </source>
</evidence>
<keyword evidence="1" id="KW-0732">Signal</keyword>
<protein>
    <recommendedName>
        <fullName evidence="4">Copper amine oxidase</fullName>
    </recommendedName>
</protein>
<dbReference type="EMBL" id="BMHF01000001">
    <property type="protein sequence ID" value="GGA21481.1"/>
    <property type="molecule type" value="Genomic_DNA"/>
</dbReference>
<keyword evidence="3" id="KW-1185">Reference proteome</keyword>
<feature type="signal peptide" evidence="1">
    <location>
        <begin position="1"/>
        <end position="23"/>
    </location>
</feature>
<gene>
    <name evidence="2" type="ORF">GCM10010917_02740</name>
</gene>
<proteinExistence type="predicted"/>
<comment type="caution">
    <text evidence="2">The sequence shown here is derived from an EMBL/GenBank/DDBJ whole genome shotgun (WGS) entry which is preliminary data.</text>
</comment>
<name>A0ABQ1FMY7_9BACL</name>
<reference evidence="3" key="1">
    <citation type="journal article" date="2019" name="Int. J. Syst. Evol. Microbiol.">
        <title>The Global Catalogue of Microorganisms (GCM) 10K type strain sequencing project: providing services to taxonomists for standard genome sequencing and annotation.</title>
        <authorList>
            <consortium name="The Broad Institute Genomics Platform"/>
            <consortium name="The Broad Institute Genome Sequencing Center for Infectious Disease"/>
            <person name="Wu L."/>
            <person name="Ma J."/>
        </authorList>
    </citation>
    <scope>NUCLEOTIDE SEQUENCE [LARGE SCALE GENOMIC DNA]</scope>
    <source>
        <strain evidence="3">CGMCC 1.15044</strain>
    </source>
</reference>
<dbReference type="RefSeq" id="WP_094093506.1">
    <property type="nucleotide sequence ID" value="NZ_BMHF01000001.1"/>
</dbReference>
<dbReference type="Proteomes" id="UP000609323">
    <property type="component" value="Unassembled WGS sequence"/>
</dbReference>
<organism evidence="2 3">
    <name type="scientific">Paenibacillus physcomitrellae</name>
    <dbReference type="NCBI Taxonomy" id="1619311"/>
    <lineage>
        <taxon>Bacteria</taxon>
        <taxon>Bacillati</taxon>
        <taxon>Bacillota</taxon>
        <taxon>Bacilli</taxon>
        <taxon>Bacillales</taxon>
        <taxon>Paenibacillaceae</taxon>
        <taxon>Paenibacillus</taxon>
    </lineage>
</organism>
<sequence length="185" mass="20533">MGWKRTAAFVLLFSLASSTLLYADGTSQKIKVLFNSHELTDGAYIIDGKTYVPIRELGGMVTYNDDSKTVKFNKPNVHIFLFKGDTPFGNVNVGKLKFNVFCQIDSLTADISSVKVAITAPDGSVKSIQSQEIGNDQKDNFWFRTEDFTYEFKSAGKYSVGFYMKVAGEDNYTLISQKVITAIGN</sequence>
<evidence type="ECO:0000313" key="3">
    <source>
        <dbReference type="Proteomes" id="UP000609323"/>
    </source>
</evidence>